<comment type="subcellular location">
    <subcellularLocation>
        <location evidence="1">Secreted</location>
    </subcellularLocation>
</comment>
<dbReference type="PRINTS" id="PR00313">
    <property type="entry name" value="CABNDNGRPT"/>
</dbReference>
<evidence type="ECO:0000256" key="1">
    <source>
        <dbReference type="ARBA" id="ARBA00004613"/>
    </source>
</evidence>
<keyword evidence="5" id="KW-1185">Reference proteome</keyword>
<dbReference type="EMBL" id="JAKREW010000026">
    <property type="protein sequence ID" value="MCG7507587.1"/>
    <property type="molecule type" value="Genomic_DNA"/>
</dbReference>
<protein>
    <recommendedName>
        <fullName evidence="6">Calcium-binding protein</fullName>
    </recommendedName>
</protein>
<evidence type="ECO:0000313" key="4">
    <source>
        <dbReference type="EMBL" id="MCG7507587.1"/>
    </source>
</evidence>
<dbReference type="InterPro" id="IPR018511">
    <property type="entry name" value="Hemolysin-typ_Ca-bd_CS"/>
</dbReference>
<evidence type="ECO:0008006" key="6">
    <source>
        <dbReference type="Google" id="ProtNLM"/>
    </source>
</evidence>
<evidence type="ECO:0000256" key="2">
    <source>
        <dbReference type="ARBA" id="ARBA00022525"/>
    </source>
</evidence>
<keyword evidence="2" id="KW-0964">Secreted</keyword>
<name>A0ABS9QJG6_9HYPH</name>
<dbReference type="SUPFAM" id="SSF51120">
    <property type="entry name" value="beta-Roll"/>
    <property type="match status" value="1"/>
</dbReference>
<gene>
    <name evidence="4" type="ORF">L4923_21355</name>
</gene>
<proteinExistence type="predicted"/>
<dbReference type="PANTHER" id="PTHR38340:SF1">
    <property type="entry name" value="S-LAYER PROTEIN"/>
    <property type="match status" value="1"/>
</dbReference>
<dbReference type="InterPro" id="IPR050557">
    <property type="entry name" value="RTX_toxin/Mannuronan_C5-epim"/>
</dbReference>
<comment type="caution">
    <text evidence="4">The sequence shown here is derived from an EMBL/GenBank/DDBJ whole genome shotgun (WGS) entry which is preliminary data.</text>
</comment>
<dbReference type="InterPro" id="IPR001343">
    <property type="entry name" value="Hemolysn_Ca-bd"/>
</dbReference>
<evidence type="ECO:0000256" key="3">
    <source>
        <dbReference type="SAM" id="MobiDB-lite"/>
    </source>
</evidence>
<dbReference type="Pfam" id="PF00353">
    <property type="entry name" value="HemolysinCabind"/>
    <property type="match status" value="4"/>
</dbReference>
<dbReference type="InterPro" id="IPR011049">
    <property type="entry name" value="Serralysin-like_metalloprot_C"/>
</dbReference>
<feature type="region of interest" description="Disordered" evidence="3">
    <location>
        <begin position="325"/>
        <end position="346"/>
    </location>
</feature>
<evidence type="ECO:0000313" key="5">
    <source>
        <dbReference type="Proteomes" id="UP001201701"/>
    </source>
</evidence>
<dbReference type="PROSITE" id="PS00330">
    <property type="entry name" value="HEMOLYSIN_CALCIUM"/>
    <property type="match status" value="3"/>
</dbReference>
<accession>A0ABS9QJG6</accession>
<dbReference type="Proteomes" id="UP001201701">
    <property type="component" value="Unassembled WGS sequence"/>
</dbReference>
<organism evidence="4 5">
    <name type="scientific">Mesorhizobium retamae</name>
    <dbReference type="NCBI Taxonomy" id="2912854"/>
    <lineage>
        <taxon>Bacteria</taxon>
        <taxon>Pseudomonadati</taxon>
        <taxon>Pseudomonadota</taxon>
        <taxon>Alphaproteobacteria</taxon>
        <taxon>Hyphomicrobiales</taxon>
        <taxon>Phyllobacteriaceae</taxon>
        <taxon>Mesorhizobium</taxon>
    </lineage>
</organism>
<reference evidence="4 5" key="1">
    <citation type="submission" date="2022-02" db="EMBL/GenBank/DDBJ databases">
        <title>Draft genome sequence of Mezorhizobium retamae strain IRAMC:0171 isolated from Retama raetam nodules.</title>
        <authorList>
            <person name="Bengaied R."/>
            <person name="Sbissi I."/>
            <person name="Huber K."/>
            <person name="Ghodbane F."/>
            <person name="Nouioui I."/>
            <person name="Tarhouni M."/>
            <person name="Gtari M."/>
        </authorList>
    </citation>
    <scope>NUCLEOTIDE SEQUENCE [LARGE SCALE GENOMIC DNA]</scope>
    <source>
        <strain evidence="4 5">IRAMC:0171</strain>
    </source>
</reference>
<sequence length="475" mass="48122">MSASISSRNQQPCGNQQPQTVQVRTVTAQNAIGVSAQVSADAFGQGTFANTQVYLTTIDRGLASFAIAVVGAEAAAQGSGDQSPLAMASAVVTMVGADISVTNNKTVTGSDAQGMNQQATTSAIGASFAFDTGSAHQVDGSAVETCRSSVGSLQGNLATFSADVTAHGENSFVDMQADAIALEDQYSSSIVSATSAIDADVVYTEYVGTRCDDTIATGDGDSLVRGNRGDDAIRAGNGDDWLFGGDGDDRISGGGGNDTAFGGDGRDNLGGGDGDDWLFGGDGKDTLSGDIGNDLILGGDGKDILSGGSGGDLLDGGGGHDDLSGGVGNDMFRLGSSSGDGDDRMQGGAGADTYLIAGAFENDIITDFSLDGGDRIAVEGLDTLVGSKSLSMERDRGDRDDLVVTLRLDGERSTLTLDEFFVNNPGFGALPVRGAFTPQQTAMVMHAIAVDADADPALTDAQLTFQLGDLLAVFG</sequence>
<dbReference type="RefSeq" id="WP_239368870.1">
    <property type="nucleotide sequence ID" value="NZ_JAKREW010000026.1"/>
</dbReference>
<dbReference type="PANTHER" id="PTHR38340">
    <property type="entry name" value="S-LAYER PROTEIN"/>
    <property type="match status" value="1"/>
</dbReference>
<dbReference type="Gene3D" id="2.150.10.10">
    <property type="entry name" value="Serralysin-like metalloprotease, C-terminal"/>
    <property type="match status" value="4"/>
</dbReference>